<dbReference type="PANTHER" id="PTHR24006">
    <property type="entry name" value="UBIQUITIN CARBOXYL-TERMINAL HYDROLASE"/>
    <property type="match status" value="1"/>
</dbReference>
<comment type="catalytic activity">
    <reaction evidence="1">
        <text>Thiol-dependent hydrolysis of ester, thioester, amide, peptide and isopeptide bonds formed by the C-terminal Gly of ubiquitin (a 76-residue protein attached to proteins as an intracellular targeting signal).</text>
        <dbReference type="EC" id="3.4.19.12"/>
    </reaction>
</comment>
<dbReference type="RefSeq" id="XP_022291871.1">
    <property type="nucleotide sequence ID" value="XM_022436163.1"/>
</dbReference>
<gene>
    <name evidence="11" type="primary">LOC111103124</name>
</gene>
<protein>
    <recommendedName>
        <fullName evidence="3">ubiquitinyl hydrolase 1</fullName>
        <ecNumber evidence="3">3.4.19.12</ecNumber>
    </recommendedName>
</protein>
<dbReference type="PROSITE" id="PS50235">
    <property type="entry name" value="USP_3"/>
    <property type="match status" value="1"/>
</dbReference>
<evidence type="ECO:0000313" key="10">
    <source>
        <dbReference type="Proteomes" id="UP000694844"/>
    </source>
</evidence>
<evidence type="ECO:0000256" key="5">
    <source>
        <dbReference type="ARBA" id="ARBA00022786"/>
    </source>
</evidence>
<dbReference type="GeneID" id="111103124"/>
<evidence type="ECO:0000313" key="11">
    <source>
        <dbReference type="RefSeq" id="XP_022291871.1"/>
    </source>
</evidence>
<dbReference type="PANTHER" id="PTHR24006:SF888">
    <property type="entry name" value="UBIQUITIN CARBOXYL-TERMINAL HYDROLASE 30"/>
    <property type="match status" value="1"/>
</dbReference>
<dbReference type="Gene3D" id="3.90.70.10">
    <property type="entry name" value="Cysteine proteinases"/>
    <property type="match status" value="1"/>
</dbReference>
<dbReference type="InterPro" id="IPR028889">
    <property type="entry name" value="USP"/>
</dbReference>
<sequence>MNLYNVLIPLFVILIVPLLLFSGLCCFKRRRHEKKKSKKSKQKHAVKDVEMGGRTYHEEIETENKTTKINTRELKEQKHAAEDVEVGGRKCHEEIETENKTITIYTGEVGDRKYHKEIETENETTTRDAREEQNESVIDFGMPTGNRNLGNTCFFNSALQALLHTKSFRDCFLCIKHLTTHKESKDLTLSMSVLQLILQKSHRSEDNSKELKNVLKAVGRINKQFGRGTQEDSYELLNTLLSGVFDEVALVYETGSIGHTDEKWVDVRKLFTGYFISTFEYSTCGHIDFGIEPTTSLTIPIDNEVSDRVANATETDVERGLSILTQEEEFEEKDLPCRLCHEVGEKTLLKKMFLYQPPPVLFIHIDRFKLDGFNVLKNSVQVRFPRRLDLAKFCFANKKKISKDDLFYELYAVIVHTGSIHGGHYYAFVNTTRRHDAERWQRHLNVTHDDALLMQEVNCILKEGKLDDCIQSRGEEIEGKLYNVEASWYYVSDQTIKKVSEKDVMNHKDAYILFYEAQ</sequence>
<dbReference type="GO" id="GO:0005829">
    <property type="term" value="C:cytosol"/>
    <property type="evidence" value="ECO:0007669"/>
    <property type="project" value="TreeGrafter"/>
</dbReference>
<dbReference type="InterPro" id="IPR001394">
    <property type="entry name" value="Peptidase_C19_UCH"/>
</dbReference>
<keyword evidence="5" id="KW-0833">Ubl conjugation pathway</keyword>
<dbReference type="GO" id="GO:0016579">
    <property type="term" value="P:protein deubiquitination"/>
    <property type="evidence" value="ECO:0007669"/>
    <property type="project" value="InterPro"/>
</dbReference>
<dbReference type="SUPFAM" id="SSF54001">
    <property type="entry name" value="Cysteine proteinases"/>
    <property type="match status" value="1"/>
</dbReference>
<keyword evidence="10" id="KW-1185">Reference proteome</keyword>
<organism evidence="10 11">
    <name type="scientific">Crassostrea virginica</name>
    <name type="common">Eastern oyster</name>
    <dbReference type="NCBI Taxonomy" id="6565"/>
    <lineage>
        <taxon>Eukaryota</taxon>
        <taxon>Metazoa</taxon>
        <taxon>Spiralia</taxon>
        <taxon>Lophotrochozoa</taxon>
        <taxon>Mollusca</taxon>
        <taxon>Bivalvia</taxon>
        <taxon>Autobranchia</taxon>
        <taxon>Pteriomorphia</taxon>
        <taxon>Ostreida</taxon>
        <taxon>Ostreoidea</taxon>
        <taxon>Ostreidae</taxon>
        <taxon>Crassostrea</taxon>
    </lineage>
</organism>
<proteinExistence type="inferred from homology"/>
<dbReference type="PROSITE" id="PS00973">
    <property type="entry name" value="USP_2"/>
    <property type="match status" value="1"/>
</dbReference>
<keyword evidence="6" id="KW-0378">Hydrolase</keyword>
<dbReference type="GO" id="GO:0006508">
    <property type="term" value="P:proteolysis"/>
    <property type="evidence" value="ECO:0007669"/>
    <property type="project" value="UniProtKB-KW"/>
</dbReference>
<feature type="domain" description="USP" evidence="9">
    <location>
        <begin position="144"/>
        <end position="518"/>
    </location>
</feature>
<dbReference type="InterPro" id="IPR038765">
    <property type="entry name" value="Papain-like_cys_pep_sf"/>
</dbReference>
<reference evidence="11" key="1">
    <citation type="submission" date="2025-08" db="UniProtKB">
        <authorList>
            <consortium name="RefSeq"/>
        </authorList>
    </citation>
    <scope>IDENTIFICATION</scope>
    <source>
        <tissue evidence="11">Whole sample</tissue>
    </source>
</reference>
<dbReference type="GO" id="GO:0004843">
    <property type="term" value="F:cysteine-type deubiquitinase activity"/>
    <property type="evidence" value="ECO:0007669"/>
    <property type="project" value="UniProtKB-EC"/>
</dbReference>
<dbReference type="EC" id="3.4.19.12" evidence="3"/>
<dbReference type="AlphaFoldDB" id="A0A8B8AL44"/>
<keyword evidence="7" id="KW-0788">Thiol protease</keyword>
<feature type="transmembrane region" description="Helical" evidence="8">
    <location>
        <begin position="6"/>
        <end position="27"/>
    </location>
</feature>
<name>A0A8B8AL44_CRAVI</name>
<evidence type="ECO:0000259" key="9">
    <source>
        <dbReference type="PROSITE" id="PS50235"/>
    </source>
</evidence>
<dbReference type="KEGG" id="cvn:111103124"/>
<dbReference type="InterPro" id="IPR050164">
    <property type="entry name" value="Peptidase_C19"/>
</dbReference>
<evidence type="ECO:0000256" key="1">
    <source>
        <dbReference type="ARBA" id="ARBA00000707"/>
    </source>
</evidence>
<evidence type="ECO:0000256" key="4">
    <source>
        <dbReference type="ARBA" id="ARBA00022670"/>
    </source>
</evidence>
<evidence type="ECO:0000256" key="8">
    <source>
        <dbReference type="SAM" id="Phobius"/>
    </source>
</evidence>
<keyword evidence="8" id="KW-0472">Membrane</keyword>
<dbReference type="OrthoDB" id="6151999at2759"/>
<comment type="similarity">
    <text evidence="2">Belongs to the peptidase C19 family.</text>
</comment>
<dbReference type="Proteomes" id="UP000694844">
    <property type="component" value="Chromosome 7"/>
</dbReference>
<evidence type="ECO:0000256" key="3">
    <source>
        <dbReference type="ARBA" id="ARBA00012759"/>
    </source>
</evidence>
<evidence type="ECO:0000256" key="6">
    <source>
        <dbReference type="ARBA" id="ARBA00022801"/>
    </source>
</evidence>
<evidence type="ECO:0000256" key="2">
    <source>
        <dbReference type="ARBA" id="ARBA00009085"/>
    </source>
</evidence>
<keyword evidence="8" id="KW-0812">Transmembrane</keyword>
<keyword evidence="4" id="KW-0645">Protease</keyword>
<dbReference type="GO" id="GO:0005634">
    <property type="term" value="C:nucleus"/>
    <property type="evidence" value="ECO:0007669"/>
    <property type="project" value="TreeGrafter"/>
</dbReference>
<keyword evidence="8" id="KW-1133">Transmembrane helix</keyword>
<accession>A0A8B8AL44</accession>
<dbReference type="InterPro" id="IPR018200">
    <property type="entry name" value="USP_CS"/>
</dbReference>
<evidence type="ECO:0000256" key="7">
    <source>
        <dbReference type="ARBA" id="ARBA00022807"/>
    </source>
</evidence>
<dbReference type="Pfam" id="PF00443">
    <property type="entry name" value="UCH"/>
    <property type="match status" value="1"/>
</dbReference>